<dbReference type="PATRIC" id="fig|316.97.peg.3116"/>
<evidence type="ECO:0008006" key="3">
    <source>
        <dbReference type="Google" id="ProtNLM"/>
    </source>
</evidence>
<protein>
    <recommendedName>
        <fullName evidence="3">Phage tail protein</fullName>
    </recommendedName>
</protein>
<dbReference type="InterPro" id="IPR019596">
    <property type="entry name" value="Phage_Mu_GpM_tail_tub"/>
</dbReference>
<organism evidence="1 2">
    <name type="scientific">Stutzerimonas stutzeri</name>
    <name type="common">Pseudomonas stutzeri</name>
    <dbReference type="NCBI Taxonomy" id="316"/>
    <lineage>
        <taxon>Bacteria</taxon>
        <taxon>Pseudomonadati</taxon>
        <taxon>Pseudomonadota</taxon>
        <taxon>Gammaproteobacteria</taxon>
        <taxon>Pseudomonadales</taxon>
        <taxon>Pseudomonadaceae</taxon>
        <taxon>Stutzerimonas</taxon>
    </lineage>
</organism>
<sequence length="119" mass="12474">MKNRIAGTCFVSVDGDQLELGGSLSLSLNSSEKEGLAGLSGVAGYKETPRVPFIELECFVPKGFPLAKIRDGDGLVITAELANGMTGVLSEAWLAGELAINGAEGNTSLRFEGKEGKWI</sequence>
<dbReference type="EMBL" id="CP007509">
    <property type="protein sequence ID" value="AHY43823.1"/>
    <property type="molecule type" value="Genomic_DNA"/>
</dbReference>
<reference evidence="1 2" key="1">
    <citation type="submission" date="2014-03" db="EMBL/GenBank/DDBJ databases">
        <title>Complete genome sequence of Pseudomonas stutzeri 19SMN4.</title>
        <authorList>
            <person name="Brunet-Galmes I."/>
            <person name="Nogales B."/>
            <person name="Busquets A."/>
            <person name="Pena A."/>
            <person name="Gomila M."/>
            <person name="Garcia-Valdes E."/>
            <person name="Lalucat J."/>
            <person name="Bennasar A."/>
            <person name="Bosch R."/>
        </authorList>
    </citation>
    <scope>NUCLEOTIDE SEQUENCE [LARGE SCALE GENOMIC DNA]</scope>
    <source>
        <strain evidence="1 2">19SMN4</strain>
    </source>
</reference>
<dbReference type="Proteomes" id="UP000025238">
    <property type="component" value="Chromosome"/>
</dbReference>
<proteinExistence type="predicted"/>
<dbReference type="KEGG" id="pstu:UIB01_15585"/>
<evidence type="ECO:0000313" key="2">
    <source>
        <dbReference type="Proteomes" id="UP000025238"/>
    </source>
</evidence>
<gene>
    <name evidence="1" type="ORF">UIB01_15585</name>
</gene>
<dbReference type="Pfam" id="PF10618">
    <property type="entry name" value="Tail_tube"/>
    <property type="match status" value="1"/>
</dbReference>
<accession>A0A023WUL3</accession>
<name>A0A023WUL3_STUST</name>
<dbReference type="AlphaFoldDB" id="A0A023WUL3"/>
<evidence type="ECO:0000313" key="1">
    <source>
        <dbReference type="EMBL" id="AHY43823.1"/>
    </source>
</evidence>